<keyword evidence="4" id="KW-1185">Reference proteome</keyword>
<dbReference type="PANTHER" id="PTHR10579:SF43">
    <property type="entry name" value="ZINC FINGER (C3HC4-TYPE RING FINGER) FAMILY PROTEIN"/>
    <property type="match status" value="1"/>
</dbReference>
<keyword evidence="1" id="KW-0812">Transmembrane</keyword>
<dbReference type="RefSeq" id="WP_280801822.1">
    <property type="nucleotide sequence ID" value="NZ_JANQDF010000096.1"/>
</dbReference>
<gene>
    <name evidence="3" type="ORF">NWP22_10000</name>
</gene>
<dbReference type="PROSITE" id="PS51257">
    <property type="entry name" value="PROKAR_LIPOPROTEIN"/>
    <property type="match status" value="1"/>
</dbReference>
<dbReference type="CDD" id="cd00198">
    <property type="entry name" value="vWFA"/>
    <property type="match status" value="1"/>
</dbReference>
<feature type="transmembrane region" description="Helical" evidence="1">
    <location>
        <begin position="308"/>
        <end position="328"/>
    </location>
</feature>
<name>A0ABT6KFM9_9CYAN</name>
<evidence type="ECO:0000256" key="1">
    <source>
        <dbReference type="SAM" id="Phobius"/>
    </source>
</evidence>
<evidence type="ECO:0000313" key="3">
    <source>
        <dbReference type="EMBL" id="MDH6106194.1"/>
    </source>
</evidence>
<dbReference type="PANTHER" id="PTHR10579">
    <property type="entry name" value="CALCIUM-ACTIVATED CHLORIDE CHANNEL REGULATOR"/>
    <property type="match status" value="1"/>
</dbReference>
<dbReference type="SUPFAM" id="SSF53300">
    <property type="entry name" value="vWA-like"/>
    <property type="match status" value="1"/>
</dbReference>
<dbReference type="EMBL" id="JANQDF010000096">
    <property type="protein sequence ID" value="MDH6106194.1"/>
    <property type="molecule type" value="Genomic_DNA"/>
</dbReference>
<dbReference type="Proteomes" id="UP001159386">
    <property type="component" value="Unassembled WGS sequence"/>
</dbReference>
<sequence length="517" mass="55584">MQNKMPNILRNLRRNKPLLFGIYAAVGCLIAAIILGEPFLALTRIAPTATGTAVVLLIDTSGSMGEIVSGDVTPTGQTQTVDGKQYRIVTGGKSKIDVVMESLLKLVNTTKLGGNDRLSIVKFDSNASPIIGLTNPTEKDKLQTAIQELRNIDGSTNMADGIRKAYDQLRYSNLTPNILLFTDGQPDSAEEALKTAQDVRNNNVNLIAVGTGDADIHYLAQLTGDRSLVFYADSGDIDQAFREAEAIIGKELVESAPTGYLSLEYSMLRIGGWTAFLAMGICLSLIIGQNQYMHRPLLTAKKGTISTLGSLSAGMIAGGVSQFLFFSLPEITILQTGSRIIAWVILGTLLGGGTHFFVPNLKLKNALLGGTLGGAMGAIAFLITAIALGDVSGRLSGAVILGFCIGLMIAWSEQKQLSQEPYLLVRWTPTEKTTYLLGATPIIIGSSVDAQIPLNASEGFTPITAKFYKQGENILMEFHPEYAERKNMKKPLQQLQPGDTRKLGNITLEIMSSPIEN</sequence>
<feature type="transmembrane region" description="Helical" evidence="1">
    <location>
        <begin position="365"/>
        <end position="388"/>
    </location>
</feature>
<comment type="caution">
    <text evidence="3">The sequence shown here is derived from an EMBL/GenBank/DDBJ whole genome shotgun (WGS) entry which is preliminary data.</text>
</comment>
<dbReference type="Pfam" id="PF00092">
    <property type="entry name" value="VWA"/>
    <property type="match status" value="1"/>
</dbReference>
<dbReference type="InterPro" id="IPR002035">
    <property type="entry name" value="VWF_A"/>
</dbReference>
<feature type="transmembrane region" description="Helical" evidence="1">
    <location>
        <begin position="270"/>
        <end position="287"/>
    </location>
</feature>
<dbReference type="PROSITE" id="PS50234">
    <property type="entry name" value="VWFA"/>
    <property type="match status" value="1"/>
</dbReference>
<dbReference type="Gene3D" id="3.40.50.410">
    <property type="entry name" value="von Willebrand factor, type A domain"/>
    <property type="match status" value="1"/>
</dbReference>
<feature type="transmembrane region" description="Helical" evidence="1">
    <location>
        <begin position="340"/>
        <end position="358"/>
    </location>
</feature>
<feature type="transmembrane region" description="Helical" evidence="1">
    <location>
        <begin position="394"/>
        <end position="411"/>
    </location>
</feature>
<dbReference type="SMART" id="SM00327">
    <property type="entry name" value="VWA"/>
    <property type="match status" value="1"/>
</dbReference>
<keyword evidence="1" id="KW-0472">Membrane</keyword>
<proteinExistence type="predicted"/>
<protein>
    <submittedName>
        <fullName evidence="3">VWA domain-containing protein</fullName>
    </submittedName>
</protein>
<dbReference type="InterPro" id="IPR036465">
    <property type="entry name" value="vWFA_dom_sf"/>
</dbReference>
<evidence type="ECO:0000259" key="2">
    <source>
        <dbReference type="PROSITE" id="PS50234"/>
    </source>
</evidence>
<reference evidence="3 4" key="1">
    <citation type="journal article" date="2023" name="J. Phycol.">
        <title>Chrysosporum ovalisporum is synonymous with the true-branching cyanobacterium Umezakia natans (Nostocales/Aphanizomenonaceae).</title>
        <authorList>
            <person name="McGregor G.B."/>
            <person name="Sendall B.C."/>
            <person name="Niiyama Y."/>
            <person name="Tuji A."/>
            <person name="Willis A."/>
        </authorList>
    </citation>
    <scope>NUCLEOTIDE SEQUENCE [LARGE SCALE GENOMIC DNA]</scope>
    <source>
        <strain evidence="3 4">CS-531</strain>
    </source>
</reference>
<organism evidence="3 4">
    <name type="scientific">Anabaenopsis tanganyikae CS-531</name>
    <dbReference type="NCBI Taxonomy" id="2785304"/>
    <lineage>
        <taxon>Bacteria</taxon>
        <taxon>Bacillati</taxon>
        <taxon>Cyanobacteriota</taxon>
        <taxon>Cyanophyceae</taxon>
        <taxon>Nostocales</taxon>
        <taxon>Nodulariaceae</taxon>
        <taxon>Anabaenopsis</taxon>
        <taxon>Anabaenopsis tanganyikae</taxon>
    </lineage>
</organism>
<feature type="domain" description="VWFA" evidence="2">
    <location>
        <begin position="53"/>
        <end position="252"/>
    </location>
</feature>
<dbReference type="InterPro" id="IPR051266">
    <property type="entry name" value="CLCR"/>
</dbReference>
<accession>A0ABT6KFM9</accession>
<evidence type="ECO:0000313" key="4">
    <source>
        <dbReference type="Proteomes" id="UP001159386"/>
    </source>
</evidence>
<keyword evidence="1" id="KW-1133">Transmembrane helix</keyword>